<reference evidence="1" key="1">
    <citation type="journal article" date="2016" name="Nat. Genet.">
        <title>A high-quality carrot genome assembly provides new insights into carotenoid accumulation and asterid genome evolution.</title>
        <authorList>
            <person name="Iorizzo M."/>
            <person name="Ellison S."/>
            <person name="Senalik D."/>
            <person name="Zeng P."/>
            <person name="Satapoomin P."/>
            <person name="Huang J."/>
            <person name="Bowman M."/>
            <person name="Iovene M."/>
            <person name="Sanseverino W."/>
            <person name="Cavagnaro P."/>
            <person name="Yildiz M."/>
            <person name="Macko-Podgorni A."/>
            <person name="Moranska E."/>
            <person name="Grzebelus E."/>
            <person name="Grzebelus D."/>
            <person name="Ashrafi H."/>
            <person name="Zheng Z."/>
            <person name="Cheng S."/>
            <person name="Spooner D."/>
            <person name="Van Deynze A."/>
            <person name="Simon P."/>
        </authorList>
    </citation>
    <scope>NUCLEOTIDE SEQUENCE [LARGE SCALE GENOMIC DNA]</scope>
    <source>
        <tissue evidence="1">Leaf</tissue>
    </source>
</reference>
<dbReference type="Gramene" id="KZN00237">
    <property type="protein sequence ID" value="KZN00237"/>
    <property type="gene ID" value="DCAR_008991"/>
</dbReference>
<dbReference type="EMBL" id="LNRQ01000003">
    <property type="protein sequence ID" value="KZN00237.1"/>
    <property type="molecule type" value="Genomic_DNA"/>
</dbReference>
<dbReference type="AlphaFoldDB" id="A0A165ZNA3"/>
<name>A0A165ZNA3_DAUCS</name>
<gene>
    <name evidence="1" type="ORF">DCAR_008991</name>
</gene>
<organism evidence="1">
    <name type="scientific">Daucus carota subsp. sativus</name>
    <name type="common">Carrot</name>
    <dbReference type="NCBI Taxonomy" id="79200"/>
    <lineage>
        <taxon>Eukaryota</taxon>
        <taxon>Viridiplantae</taxon>
        <taxon>Streptophyta</taxon>
        <taxon>Embryophyta</taxon>
        <taxon>Tracheophyta</taxon>
        <taxon>Spermatophyta</taxon>
        <taxon>Magnoliopsida</taxon>
        <taxon>eudicotyledons</taxon>
        <taxon>Gunneridae</taxon>
        <taxon>Pentapetalae</taxon>
        <taxon>asterids</taxon>
        <taxon>campanulids</taxon>
        <taxon>Apiales</taxon>
        <taxon>Apiaceae</taxon>
        <taxon>Apioideae</taxon>
        <taxon>Scandiceae</taxon>
        <taxon>Daucinae</taxon>
        <taxon>Daucus</taxon>
        <taxon>Daucus sect. Daucus</taxon>
    </lineage>
</organism>
<protein>
    <submittedName>
        <fullName evidence="1">Uncharacterized protein</fullName>
    </submittedName>
</protein>
<proteinExistence type="predicted"/>
<evidence type="ECO:0000313" key="1">
    <source>
        <dbReference type="EMBL" id="KZN00237.1"/>
    </source>
</evidence>
<sequence length="59" mass="7135">MTSTNSSRVRVLKFPLRKWRKKRRRSFRSKQKIAKQLSLKPELPEARAWITRARVLKLT</sequence>
<comment type="caution">
    <text evidence="1">The sequence shown here is derived from an EMBL/GenBank/DDBJ whole genome shotgun (WGS) entry which is preliminary data.</text>
</comment>
<accession>A0A165ZNA3</accession>